<evidence type="ECO:0000313" key="4">
    <source>
        <dbReference type="Proteomes" id="UP000481947"/>
    </source>
</evidence>
<sequence>MMMIGLLVMVAVAVIGFIMRRRAAARNPAMAAAGAGAGAGGMFRSGQTDAPASRGFDVSMPPASPAVSPATGASTGSSLFGSSFGASPAPASAIGAGLSAAPAQAPVIPAGFDVEAFVRNAKVNFIRLQAANDSANLDELREVTTPEMFAELKMDIVERGAAAQQTEVVTLGADVLEVVEDAARYVVSVRFTGQIREDKFAAPEAFDEVWHLTKSRTGSGGWLLSGIQQAR</sequence>
<dbReference type="PANTHER" id="PTHR41542:SF1">
    <property type="entry name" value="BLL5807 PROTEIN"/>
    <property type="match status" value="1"/>
</dbReference>
<dbReference type="InterPro" id="IPR007379">
    <property type="entry name" value="Tim44-like_dom"/>
</dbReference>
<dbReference type="EMBL" id="VYSB01000016">
    <property type="protein sequence ID" value="MYZ53146.1"/>
    <property type="molecule type" value="Genomic_DNA"/>
</dbReference>
<dbReference type="Proteomes" id="UP000481947">
    <property type="component" value="Unassembled WGS sequence"/>
</dbReference>
<proteinExistence type="predicted"/>
<accession>A0A7C9JN27</accession>
<feature type="region of interest" description="Disordered" evidence="1">
    <location>
        <begin position="44"/>
        <end position="72"/>
    </location>
</feature>
<protein>
    <submittedName>
        <fullName evidence="3">Tim44 domain-containing protein</fullName>
    </submittedName>
</protein>
<dbReference type="Gene3D" id="3.10.450.240">
    <property type="match status" value="1"/>
</dbReference>
<comment type="caution">
    <text evidence="3">The sequence shown here is derived from an EMBL/GenBank/DDBJ whole genome shotgun (WGS) entry which is preliminary data.</text>
</comment>
<dbReference type="PANTHER" id="PTHR41542">
    <property type="entry name" value="BLL5807 PROTEIN"/>
    <property type="match status" value="1"/>
</dbReference>
<reference evidence="3 4" key="1">
    <citation type="submission" date="2019-09" db="EMBL/GenBank/DDBJ databases">
        <title>Identification of Malikia spinosa a prominent benzene-, toluene-, and ethylbenzene-degrading bacterium: enrichment, isolation and whole genome sequencing.</title>
        <authorList>
            <person name="Tancsics A."/>
            <person name="Revesz F."/>
            <person name="Kriszt B."/>
        </authorList>
    </citation>
    <scope>NUCLEOTIDE SEQUENCE [LARGE SCALE GENOMIC DNA]</scope>
    <source>
        <strain evidence="3 4">AB6</strain>
    </source>
</reference>
<feature type="domain" description="Tim44-like" evidence="2">
    <location>
        <begin position="98"/>
        <end position="229"/>
    </location>
</feature>
<dbReference type="Pfam" id="PF04280">
    <property type="entry name" value="Tim44"/>
    <property type="match status" value="1"/>
</dbReference>
<evidence type="ECO:0000313" key="3">
    <source>
        <dbReference type="EMBL" id="MYZ53146.1"/>
    </source>
</evidence>
<dbReference type="SUPFAM" id="SSF54427">
    <property type="entry name" value="NTF2-like"/>
    <property type="match status" value="1"/>
</dbReference>
<dbReference type="InterPro" id="IPR032710">
    <property type="entry name" value="NTF2-like_dom_sf"/>
</dbReference>
<evidence type="ECO:0000259" key="2">
    <source>
        <dbReference type="SMART" id="SM00978"/>
    </source>
</evidence>
<dbReference type="RefSeq" id="WP_161125810.1">
    <property type="nucleotide sequence ID" value="NZ_VYSB01000016.1"/>
</dbReference>
<dbReference type="SMART" id="SM00978">
    <property type="entry name" value="Tim44"/>
    <property type="match status" value="1"/>
</dbReference>
<evidence type="ECO:0000256" key="1">
    <source>
        <dbReference type="SAM" id="MobiDB-lite"/>
    </source>
</evidence>
<name>A0A7C9JN27_9BURK</name>
<gene>
    <name evidence="3" type="ORF">F5985_13665</name>
</gene>
<dbReference type="AlphaFoldDB" id="A0A7C9JN27"/>
<organism evidence="3 4">
    <name type="scientific">Malikia spinosa</name>
    <dbReference type="NCBI Taxonomy" id="86180"/>
    <lineage>
        <taxon>Bacteria</taxon>
        <taxon>Pseudomonadati</taxon>
        <taxon>Pseudomonadota</taxon>
        <taxon>Betaproteobacteria</taxon>
        <taxon>Burkholderiales</taxon>
        <taxon>Comamonadaceae</taxon>
        <taxon>Malikia</taxon>
    </lineage>
</organism>
<feature type="compositionally biased region" description="Low complexity" evidence="1">
    <location>
        <begin position="59"/>
        <end position="72"/>
    </location>
</feature>